<evidence type="ECO:0000256" key="1">
    <source>
        <dbReference type="SAM" id="Phobius"/>
    </source>
</evidence>
<evidence type="ECO:0000313" key="4">
    <source>
        <dbReference type="Proteomes" id="UP000461162"/>
    </source>
</evidence>
<comment type="caution">
    <text evidence="3">The sequence shown here is derived from an EMBL/GenBank/DDBJ whole genome shotgun (WGS) entry which is preliminary data.</text>
</comment>
<keyword evidence="3" id="KW-0482">Metalloprotease</keyword>
<keyword evidence="3" id="KW-0645">Protease</keyword>
<proteinExistence type="predicted"/>
<keyword evidence="4" id="KW-1185">Reference proteome</keyword>
<dbReference type="GO" id="GO:0004175">
    <property type="term" value="F:endopeptidase activity"/>
    <property type="evidence" value="ECO:0007669"/>
    <property type="project" value="UniProtKB-ARBA"/>
</dbReference>
<dbReference type="Pfam" id="PF02517">
    <property type="entry name" value="Rce1-like"/>
    <property type="match status" value="1"/>
</dbReference>
<keyword evidence="1" id="KW-0472">Membrane</keyword>
<keyword evidence="1" id="KW-1133">Transmembrane helix</keyword>
<organism evidence="3 4">
    <name type="scientific">Pseudodesulfovibrio alkaliphilus</name>
    <dbReference type="NCBI Taxonomy" id="2661613"/>
    <lineage>
        <taxon>Bacteria</taxon>
        <taxon>Pseudomonadati</taxon>
        <taxon>Thermodesulfobacteriota</taxon>
        <taxon>Desulfovibrionia</taxon>
        <taxon>Desulfovibrionales</taxon>
        <taxon>Desulfovibrionaceae</taxon>
    </lineage>
</organism>
<dbReference type="Proteomes" id="UP000461162">
    <property type="component" value="Unassembled WGS sequence"/>
</dbReference>
<feature type="transmembrane region" description="Helical" evidence="1">
    <location>
        <begin position="27"/>
        <end position="49"/>
    </location>
</feature>
<feature type="transmembrane region" description="Helical" evidence="1">
    <location>
        <begin position="147"/>
        <end position="165"/>
    </location>
</feature>
<dbReference type="AlphaFoldDB" id="A0A7K1KN76"/>
<reference evidence="3 4" key="1">
    <citation type="submission" date="2019-11" db="EMBL/GenBank/DDBJ databases">
        <title>Pseudodesulfovibrio alkaliphilus, sp. nov., an alkaliphilic sulfate-reducing bacteria from mud volcano of Taman peninsula, Russia.</title>
        <authorList>
            <person name="Frolova A."/>
            <person name="Merkel A.Y."/>
            <person name="Slobodkin A.I."/>
        </authorList>
    </citation>
    <scope>NUCLEOTIDE SEQUENCE [LARGE SCALE GENOMIC DNA]</scope>
    <source>
        <strain evidence="3 4">F-1</strain>
    </source>
</reference>
<dbReference type="GO" id="GO:0008237">
    <property type="term" value="F:metallopeptidase activity"/>
    <property type="evidence" value="ECO:0007669"/>
    <property type="project" value="UniProtKB-KW"/>
</dbReference>
<dbReference type="RefSeq" id="WP_155933708.1">
    <property type="nucleotide sequence ID" value="NZ_WODC01000004.1"/>
</dbReference>
<protein>
    <submittedName>
        <fullName evidence="3">CPBP family intramembrane metalloprotease</fullName>
    </submittedName>
</protein>
<keyword evidence="3" id="KW-0378">Hydrolase</keyword>
<keyword evidence="1" id="KW-0812">Transmembrane</keyword>
<dbReference type="GO" id="GO:0080120">
    <property type="term" value="P:CAAX-box protein maturation"/>
    <property type="evidence" value="ECO:0007669"/>
    <property type="project" value="UniProtKB-ARBA"/>
</dbReference>
<feature type="domain" description="CAAX prenyl protease 2/Lysostaphin resistance protein A-like" evidence="2">
    <location>
        <begin position="116"/>
        <end position="201"/>
    </location>
</feature>
<dbReference type="InterPro" id="IPR003675">
    <property type="entry name" value="Rce1/LyrA-like_dom"/>
</dbReference>
<gene>
    <name evidence="3" type="ORF">GKC30_07645</name>
</gene>
<name>A0A7K1KN76_9BACT</name>
<dbReference type="EMBL" id="WODC01000004">
    <property type="protein sequence ID" value="MUM77500.1"/>
    <property type="molecule type" value="Genomic_DNA"/>
</dbReference>
<accession>A0A7K1KN76</accession>
<evidence type="ECO:0000259" key="2">
    <source>
        <dbReference type="Pfam" id="PF02517"/>
    </source>
</evidence>
<evidence type="ECO:0000313" key="3">
    <source>
        <dbReference type="EMBL" id="MUM77500.1"/>
    </source>
</evidence>
<feature type="transmembrane region" description="Helical" evidence="1">
    <location>
        <begin position="171"/>
        <end position="202"/>
    </location>
</feature>
<feature type="transmembrane region" description="Helical" evidence="1">
    <location>
        <begin position="69"/>
        <end position="96"/>
    </location>
</feature>
<sequence>MSRATILVLAYLPYYLNDFVNIAVTDYTVWVLIDYAMRFGILAFLLLMLRRGALDRAALGLSWPPVTDLILWTVGTSAVAMAYLWLSEFVLAPYYPTWALGGVPLDTASPLFRFDATAGLVLVAVSEELVCRGLALSVLRPRLSTPALYAVSALLFSLMHWSLSAHTLTDAFVYGLILTPAVLATGSVWPSTIVHFLINFVLYNM</sequence>
<dbReference type="GO" id="GO:0006508">
    <property type="term" value="P:proteolysis"/>
    <property type="evidence" value="ECO:0007669"/>
    <property type="project" value="UniProtKB-KW"/>
</dbReference>